<dbReference type="SMART" id="SM00717">
    <property type="entry name" value="SANT"/>
    <property type="match status" value="1"/>
</dbReference>
<evidence type="ECO:0000259" key="2">
    <source>
        <dbReference type="PROSITE" id="PS50090"/>
    </source>
</evidence>
<evidence type="ECO:0000313" key="4">
    <source>
        <dbReference type="Proteomes" id="UP001271007"/>
    </source>
</evidence>
<reference evidence="3" key="1">
    <citation type="submission" date="2023-04" db="EMBL/GenBank/DDBJ databases">
        <title>Black Yeasts Isolated from many extreme environments.</title>
        <authorList>
            <person name="Coleine C."/>
            <person name="Stajich J.E."/>
            <person name="Selbmann L."/>
        </authorList>
    </citation>
    <scope>NUCLEOTIDE SEQUENCE</scope>
    <source>
        <strain evidence="3">CCFEE 5312</strain>
    </source>
</reference>
<dbReference type="EMBL" id="JAWDJX010000137">
    <property type="protein sequence ID" value="KAK3045899.1"/>
    <property type="molecule type" value="Genomic_DNA"/>
</dbReference>
<feature type="domain" description="Myb-like" evidence="2">
    <location>
        <begin position="67"/>
        <end position="116"/>
    </location>
</feature>
<accession>A0AAJ0G6P2</accession>
<dbReference type="CDD" id="cd00167">
    <property type="entry name" value="SANT"/>
    <property type="match status" value="1"/>
</dbReference>
<keyword evidence="4" id="KW-1185">Reference proteome</keyword>
<organism evidence="3 4">
    <name type="scientific">Extremus antarcticus</name>
    <dbReference type="NCBI Taxonomy" id="702011"/>
    <lineage>
        <taxon>Eukaryota</taxon>
        <taxon>Fungi</taxon>
        <taxon>Dikarya</taxon>
        <taxon>Ascomycota</taxon>
        <taxon>Pezizomycotina</taxon>
        <taxon>Dothideomycetes</taxon>
        <taxon>Dothideomycetidae</taxon>
        <taxon>Mycosphaerellales</taxon>
        <taxon>Extremaceae</taxon>
        <taxon>Extremus</taxon>
    </lineage>
</organism>
<protein>
    <recommendedName>
        <fullName evidence="2">Myb-like domain-containing protein</fullName>
    </recommendedName>
</protein>
<dbReference type="PROSITE" id="PS50090">
    <property type="entry name" value="MYB_LIKE"/>
    <property type="match status" value="1"/>
</dbReference>
<name>A0AAJ0G6P2_9PEZI</name>
<dbReference type="InterPro" id="IPR001005">
    <property type="entry name" value="SANT/Myb"/>
</dbReference>
<dbReference type="InterPro" id="IPR009057">
    <property type="entry name" value="Homeodomain-like_sf"/>
</dbReference>
<evidence type="ECO:0000256" key="1">
    <source>
        <dbReference type="SAM" id="MobiDB-lite"/>
    </source>
</evidence>
<dbReference type="Proteomes" id="UP001271007">
    <property type="component" value="Unassembled WGS sequence"/>
</dbReference>
<dbReference type="Gene3D" id="1.10.10.60">
    <property type="entry name" value="Homeodomain-like"/>
    <property type="match status" value="1"/>
</dbReference>
<comment type="caution">
    <text evidence="3">The sequence shown here is derived from an EMBL/GenBank/DDBJ whole genome shotgun (WGS) entry which is preliminary data.</text>
</comment>
<dbReference type="AlphaFoldDB" id="A0AAJ0G6P2"/>
<proteinExistence type="predicted"/>
<sequence>MVTNDPRSMDDIQDLVEDSGPELVPDDLDVIEQPSSTQVVIPAYNRPAYQPTRSIEATRKARKAAVAVRSKAGPWTKAELRMLLSNRAKQMGWKAIAALLPGRSARACKSQHENLNKNPKRKERIERDDESGDEEGAGRPEWQIPEGVELLTAQPARVFTEVRSALRDTRWYGMVSTLREYRFAQVYKQAAGIGTAKVLPLPAIFALSSNDDASNTPGATGKFIIDGKPKDRVRVYFACRRWDAGEQEEWVNAKPADRLVFKRAQLLPLVFVAATAPEEEEVVFDYALATTDWEAVSAGQQAGPLMLLFSETRIFFATFEDLLRCKNGDAAVGSCTEESRSGSTTTVTWNLATNGAH</sequence>
<feature type="region of interest" description="Disordered" evidence="1">
    <location>
        <begin position="108"/>
        <end position="142"/>
    </location>
</feature>
<evidence type="ECO:0000313" key="3">
    <source>
        <dbReference type="EMBL" id="KAK3045899.1"/>
    </source>
</evidence>
<gene>
    <name evidence="3" type="ORF">LTR09_012577</name>
</gene>
<dbReference type="SUPFAM" id="SSF46689">
    <property type="entry name" value="Homeodomain-like"/>
    <property type="match status" value="1"/>
</dbReference>